<reference evidence="2 3" key="1">
    <citation type="journal article" date="2017" name="Curr. Biol.">
        <title>The Evolution of Venom by Co-option of Single-Copy Genes.</title>
        <authorList>
            <person name="Martinson E.O."/>
            <person name="Mrinalini"/>
            <person name="Kelkar Y.D."/>
            <person name="Chang C.H."/>
            <person name="Werren J.H."/>
        </authorList>
    </citation>
    <scope>NUCLEOTIDE SEQUENCE [LARGE SCALE GENOMIC DNA]</scope>
    <source>
        <strain evidence="2 3">Alberta</strain>
        <tissue evidence="2">Whole body</tissue>
    </source>
</reference>
<feature type="region of interest" description="Disordered" evidence="1">
    <location>
        <begin position="595"/>
        <end position="617"/>
    </location>
</feature>
<proteinExistence type="predicted"/>
<feature type="compositionally biased region" description="Basic residues" evidence="1">
    <location>
        <begin position="475"/>
        <end position="486"/>
    </location>
</feature>
<feature type="compositionally biased region" description="Polar residues" evidence="1">
    <location>
        <begin position="152"/>
        <end position="166"/>
    </location>
</feature>
<feature type="region of interest" description="Disordered" evidence="1">
    <location>
        <begin position="152"/>
        <end position="258"/>
    </location>
</feature>
<gene>
    <name evidence="2" type="ORF">TSAR_003988</name>
</gene>
<evidence type="ECO:0000256" key="1">
    <source>
        <dbReference type="SAM" id="MobiDB-lite"/>
    </source>
</evidence>
<feature type="compositionally biased region" description="Basic and acidic residues" evidence="1">
    <location>
        <begin position="195"/>
        <end position="205"/>
    </location>
</feature>
<organism evidence="2 3">
    <name type="scientific">Trichomalopsis sarcophagae</name>
    <dbReference type="NCBI Taxonomy" id="543379"/>
    <lineage>
        <taxon>Eukaryota</taxon>
        <taxon>Metazoa</taxon>
        <taxon>Ecdysozoa</taxon>
        <taxon>Arthropoda</taxon>
        <taxon>Hexapoda</taxon>
        <taxon>Insecta</taxon>
        <taxon>Pterygota</taxon>
        <taxon>Neoptera</taxon>
        <taxon>Endopterygota</taxon>
        <taxon>Hymenoptera</taxon>
        <taxon>Apocrita</taxon>
        <taxon>Proctotrupomorpha</taxon>
        <taxon>Chalcidoidea</taxon>
        <taxon>Pteromalidae</taxon>
        <taxon>Pteromalinae</taxon>
        <taxon>Trichomalopsis</taxon>
    </lineage>
</organism>
<dbReference type="Proteomes" id="UP000215335">
    <property type="component" value="Unassembled WGS sequence"/>
</dbReference>
<dbReference type="AlphaFoldDB" id="A0A232F3Y1"/>
<comment type="caution">
    <text evidence="2">The sequence shown here is derived from an EMBL/GenBank/DDBJ whole genome shotgun (WGS) entry which is preliminary data.</text>
</comment>
<evidence type="ECO:0000313" key="2">
    <source>
        <dbReference type="EMBL" id="OXU25474.1"/>
    </source>
</evidence>
<sequence>MSGSDSDSDSNEIKNGPFRCTCKCGVANCLDVSYTDCDDTESEESFSDDSLSQTSTDNKKTIFISIFNHKTQRNKNLISDTVEIKNYREQYQKLPLKNVNNIKKIWADVKVDMPLLGQIPLKCIDDELTEVKKGKYSHKKKLKKPTHLMQNKLSADSPANNSQQSVVADKSHKIGQPVVKQVHEKLPQAQINKKNTKDTKIKKANESILKGATKNTTSNENKNPKNEPKVSNKSTQSVKPHIIKDNLKFNTGKTVNSNSNALTSIQPIIETNSTNNISNTSNKKSNNQNNSAKVDTIKTPVKAIVENKIKKNEENKKKTIADSCLSKKESKEDMKIAKINLSTQSYTKSISKVKSENSNSDISNMKSSAEDKTVKVDNFVKSEAKMNTENRIEKTNLVELNAKSNTENKIVKDESINSNVESDVESQTLNNNLNKKLKLEVIEFRIPNSNKIIPSSNRNENENSANDKNLQSNKKLSKKQKKKMRQKEKNLEANVKDISTSNTRDLSISSSKSFDDKKSKNNSNKNVKEEATKPKKKEVNNTDKDKTKNKKLIEPEHSEQDTEEFEIEEMNSISNDNLDLLTDTKHMPTFIADIIKRKKKKTSQNKASNRNTNKKYQ</sequence>
<feature type="compositionally biased region" description="Polar residues" evidence="1">
    <location>
        <begin position="497"/>
        <end position="508"/>
    </location>
</feature>
<feature type="region of interest" description="Disordered" evidence="1">
    <location>
        <begin position="272"/>
        <end position="295"/>
    </location>
</feature>
<dbReference type="EMBL" id="NNAY01001018">
    <property type="protein sequence ID" value="OXU25474.1"/>
    <property type="molecule type" value="Genomic_DNA"/>
</dbReference>
<feature type="compositionally biased region" description="Low complexity" evidence="1">
    <location>
        <begin position="272"/>
        <end position="293"/>
    </location>
</feature>
<keyword evidence="3" id="KW-1185">Reference proteome</keyword>
<feature type="region of interest" description="Disordered" evidence="1">
    <location>
        <begin position="450"/>
        <end position="566"/>
    </location>
</feature>
<evidence type="ECO:0000313" key="3">
    <source>
        <dbReference type="Proteomes" id="UP000215335"/>
    </source>
</evidence>
<protein>
    <submittedName>
        <fullName evidence="2">Uncharacterized protein</fullName>
    </submittedName>
</protein>
<feature type="compositionally biased region" description="Basic and acidic residues" evidence="1">
    <location>
        <begin position="526"/>
        <end position="560"/>
    </location>
</feature>
<accession>A0A232F3Y1</accession>
<name>A0A232F3Y1_9HYME</name>
<feature type="compositionally biased region" description="Low complexity" evidence="1">
    <location>
        <begin position="455"/>
        <end position="474"/>
    </location>
</feature>
<feature type="compositionally biased region" description="Polar residues" evidence="1">
    <location>
        <begin position="248"/>
        <end position="258"/>
    </location>
</feature>